<dbReference type="EMBL" id="CP021886">
    <property type="protein sequence ID" value="AWI34657.1"/>
    <property type="molecule type" value="Genomic_DNA"/>
</dbReference>
<evidence type="ECO:0000313" key="1">
    <source>
        <dbReference type="EMBL" id="AWI34657.1"/>
    </source>
</evidence>
<organism evidence="1 2">
    <name type="scientific">Helicobacter apodemus</name>
    <dbReference type="NCBI Taxonomy" id="135569"/>
    <lineage>
        <taxon>Bacteria</taxon>
        <taxon>Pseudomonadati</taxon>
        <taxon>Campylobacterota</taxon>
        <taxon>Epsilonproteobacteria</taxon>
        <taxon>Campylobacterales</taxon>
        <taxon>Helicobacteraceae</taxon>
        <taxon>Helicobacter</taxon>
    </lineage>
</organism>
<sequence length="80" mass="9088">MVEHFIKDYVQKIATQPEKIEVTKKELEPNFYEIEIISSMQDAGKLIGKDGKMIGAIKTFILGLKAKEGNSYRIVVKSQE</sequence>
<dbReference type="RefSeq" id="WP_108911454.1">
    <property type="nucleotide sequence ID" value="NZ_CP021886.1"/>
</dbReference>
<dbReference type="OrthoDB" id="5334617at2"/>
<accession>A0A2U8FG01</accession>
<dbReference type="KEGG" id="had:CDV25_07690"/>
<reference evidence="1 2" key="1">
    <citation type="submission" date="2017-06" db="EMBL/GenBank/DDBJ databases">
        <title>Complete genome of Helicobacter apodemus.</title>
        <authorList>
            <person name="Cho S."/>
        </authorList>
    </citation>
    <scope>NUCLEOTIDE SEQUENCE [LARGE SCALE GENOMIC DNA]</scope>
    <source>
        <strain evidence="2">SNUVETPUB-15-01</strain>
    </source>
</reference>
<name>A0A2U8FG01_9HELI</name>
<gene>
    <name evidence="1" type="ORF">CDV25_07690</name>
</gene>
<dbReference type="Pfam" id="PF13083">
    <property type="entry name" value="KH_KhpA-B"/>
    <property type="match status" value="1"/>
</dbReference>
<proteinExistence type="predicted"/>
<evidence type="ECO:0000313" key="2">
    <source>
        <dbReference type="Proteomes" id="UP000244890"/>
    </source>
</evidence>
<dbReference type="Proteomes" id="UP000244890">
    <property type="component" value="Chromosome"/>
</dbReference>
<dbReference type="AlphaFoldDB" id="A0A2U8FG01"/>
<protein>
    <submittedName>
        <fullName evidence="1">RNA-binding protein</fullName>
    </submittedName>
</protein>